<dbReference type="Gene3D" id="3.30.420.10">
    <property type="entry name" value="Ribonuclease H-like superfamily/Ribonuclease H"/>
    <property type="match status" value="1"/>
</dbReference>
<evidence type="ECO:0000313" key="2">
    <source>
        <dbReference type="EMBL" id="KAA3673299.1"/>
    </source>
</evidence>
<comment type="caution">
    <text evidence="2">The sequence shown here is derived from an EMBL/GenBank/DDBJ whole genome shotgun (WGS) entry which is preliminary data.</text>
</comment>
<dbReference type="Proteomes" id="UP000324629">
    <property type="component" value="Unassembled WGS sequence"/>
</dbReference>
<accession>A0A5J4NDI2</accession>
<dbReference type="Gene3D" id="1.10.340.70">
    <property type="match status" value="1"/>
</dbReference>
<dbReference type="EMBL" id="QNGE01004041">
    <property type="protein sequence ID" value="KAA3673299.1"/>
    <property type="molecule type" value="Genomic_DNA"/>
</dbReference>
<dbReference type="InterPro" id="IPR012337">
    <property type="entry name" value="RNaseH-like_sf"/>
</dbReference>
<evidence type="ECO:0000259" key="1">
    <source>
        <dbReference type="Pfam" id="PF17921"/>
    </source>
</evidence>
<dbReference type="AlphaFoldDB" id="A0A5J4NDI2"/>
<dbReference type="InterPro" id="IPR052160">
    <property type="entry name" value="Gypsy_RT_Integrase-like"/>
</dbReference>
<dbReference type="InterPro" id="IPR041588">
    <property type="entry name" value="Integrase_H2C2"/>
</dbReference>
<gene>
    <name evidence="2" type="ORF">DEA37_0001725</name>
</gene>
<protein>
    <recommendedName>
        <fullName evidence="1">Integrase zinc-binding domain-containing protein</fullName>
    </recommendedName>
</protein>
<proteinExistence type="predicted"/>
<dbReference type="PANTHER" id="PTHR47266">
    <property type="entry name" value="ENDONUCLEASE-RELATED"/>
    <property type="match status" value="1"/>
</dbReference>
<dbReference type="InterPro" id="IPR036397">
    <property type="entry name" value="RNaseH_sf"/>
</dbReference>
<feature type="domain" description="Integrase zinc-binding" evidence="1">
    <location>
        <begin position="13"/>
        <end position="57"/>
    </location>
</feature>
<dbReference type="SUPFAM" id="SSF53098">
    <property type="entry name" value="Ribonuclease H-like"/>
    <property type="match status" value="1"/>
</dbReference>
<dbReference type="GO" id="GO:0003676">
    <property type="term" value="F:nucleic acid binding"/>
    <property type="evidence" value="ECO:0007669"/>
    <property type="project" value="InterPro"/>
</dbReference>
<name>A0A5J4NDI2_9TREM</name>
<organism evidence="2 3">
    <name type="scientific">Paragonimus westermani</name>
    <dbReference type="NCBI Taxonomy" id="34504"/>
    <lineage>
        <taxon>Eukaryota</taxon>
        <taxon>Metazoa</taxon>
        <taxon>Spiralia</taxon>
        <taxon>Lophotrochozoa</taxon>
        <taxon>Platyhelminthes</taxon>
        <taxon>Trematoda</taxon>
        <taxon>Digenea</taxon>
        <taxon>Plagiorchiida</taxon>
        <taxon>Troglotremata</taxon>
        <taxon>Troglotrematidae</taxon>
        <taxon>Paragonimus</taxon>
    </lineage>
</organism>
<sequence>MRQLREGINVPVIPAELRTTAVNECHQLPHTRCHRTYEMLKQSAYWTGMKNDVNNFVWTWLLKISNHPTQRILVSEIEELWPVDVMGLFSLTTPGNQYIIVTTEHFTRWIEAAAILDQHASSVCRTAVEHIVANHGTLRSILTTSKHQLIAGVNDTDLQRRLLVKQGVTFQEARDICEQKDDVNAATADLNVTLLQKAKAHTATRSQPVNRPSHAPIINPGSKKFSNCFSCSELHLRSSCRFHSAICRLCGKSGHIKKLPGRLRQHDGTADGVLDFQTHLSMDEEGILHKLDGREEREILDAKCSCTKRGFTN</sequence>
<keyword evidence="3" id="KW-1185">Reference proteome</keyword>
<reference evidence="2 3" key="1">
    <citation type="journal article" date="2019" name="Gigascience">
        <title>Whole-genome sequence of the oriental lung fluke Paragonimus westermani.</title>
        <authorList>
            <person name="Oey H."/>
            <person name="Zakrzewski M."/>
            <person name="Narain K."/>
            <person name="Devi K.R."/>
            <person name="Agatsuma T."/>
            <person name="Nawaratna S."/>
            <person name="Gobert G.N."/>
            <person name="Jones M.K."/>
            <person name="Ragan M.A."/>
            <person name="McManus D.P."/>
            <person name="Krause L."/>
        </authorList>
    </citation>
    <scope>NUCLEOTIDE SEQUENCE [LARGE SCALE GENOMIC DNA]</scope>
    <source>
        <strain evidence="2 3">IND2009</strain>
    </source>
</reference>
<evidence type="ECO:0000313" key="3">
    <source>
        <dbReference type="Proteomes" id="UP000324629"/>
    </source>
</evidence>
<dbReference type="Pfam" id="PF17921">
    <property type="entry name" value="Integrase_H2C2"/>
    <property type="match status" value="1"/>
</dbReference>